<evidence type="ECO:0000256" key="2">
    <source>
        <dbReference type="ARBA" id="ARBA00023015"/>
    </source>
</evidence>
<dbReference type="SUPFAM" id="SSF88946">
    <property type="entry name" value="Sigma2 domain of RNA polymerase sigma factors"/>
    <property type="match status" value="1"/>
</dbReference>
<sequence length="179" mass="21100">METEEMIRNIQAGDKESFRVFYEAYVDYAIRTASAITRNREMAKDAVQETFIRVYRQIGSYNSALPFDPWFYRILTNECLRYLKKESPLSKFDYPDLENDPSLTEESFDHLSDLYDMIQSLDDTHRIPLILKYVKGFTEKEIADILGLNHNTVKSRLFKGRKRLRAQLNLAAKEDDHNE</sequence>
<dbReference type="InterPro" id="IPR013249">
    <property type="entry name" value="RNA_pol_sigma70_r4_t2"/>
</dbReference>
<dbReference type="InterPro" id="IPR039425">
    <property type="entry name" value="RNA_pol_sigma-70-like"/>
</dbReference>
<reference evidence="7" key="2">
    <citation type="submission" date="2021-09" db="EMBL/GenBank/DDBJ databases">
        <authorList>
            <person name="Gilroy R."/>
        </authorList>
    </citation>
    <scope>NUCLEOTIDE SEQUENCE</scope>
    <source>
        <strain evidence="7">CHK171-7178</strain>
    </source>
</reference>
<keyword evidence="4" id="KW-0804">Transcription</keyword>
<name>A0A921G343_SPOPS</name>
<keyword evidence="3" id="KW-0731">Sigma factor</keyword>
<dbReference type="InterPro" id="IPR014284">
    <property type="entry name" value="RNA_pol_sigma-70_dom"/>
</dbReference>
<accession>A0A921G343</accession>
<dbReference type="InterPro" id="IPR007627">
    <property type="entry name" value="RNA_pol_sigma70_r2"/>
</dbReference>
<dbReference type="InterPro" id="IPR013325">
    <property type="entry name" value="RNA_pol_sigma_r2"/>
</dbReference>
<dbReference type="EMBL" id="DYWT01000291">
    <property type="protein sequence ID" value="HJF33968.1"/>
    <property type="molecule type" value="Genomic_DNA"/>
</dbReference>
<dbReference type="NCBIfam" id="TIGR02937">
    <property type="entry name" value="sigma70-ECF"/>
    <property type="match status" value="1"/>
</dbReference>
<keyword evidence="2" id="KW-0805">Transcription regulation</keyword>
<proteinExistence type="inferred from homology"/>
<dbReference type="Proteomes" id="UP000698173">
    <property type="component" value="Unassembled WGS sequence"/>
</dbReference>
<evidence type="ECO:0000256" key="3">
    <source>
        <dbReference type="ARBA" id="ARBA00023082"/>
    </source>
</evidence>
<evidence type="ECO:0000259" key="5">
    <source>
        <dbReference type="Pfam" id="PF04542"/>
    </source>
</evidence>
<dbReference type="GO" id="GO:0003677">
    <property type="term" value="F:DNA binding"/>
    <property type="evidence" value="ECO:0007669"/>
    <property type="project" value="InterPro"/>
</dbReference>
<dbReference type="Gene3D" id="1.10.1740.10">
    <property type="match status" value="1"/>
</dbReference>
<dbReference type="PANTHER" id="PTHR43133:SF51">
    <property type="entry name" value="RNA POLYMERASE SIGMA FACTOR"/>
    <property type="match status" value="1"/>
</dbReference>
<feature type="domain" description="RNA polymerase sigma factor 70 region 4 type 2" evidence="6">
    <location>
        <begin position="113"/>
        <end position="164"/>
    </location>
</feature>
<dbReference type="Pfam" id="PF04542">
    <property type="entry name" value="Sigma70_r2"/>
    <property type="match status" value="1"/>
</dbReference>
<evidence type="ECO:0000259" key="6">
    <source>
        <dbReference type="Pfam" id="PF08281"/>
    </source>
</evidence>
<evidence type="ECO:0000313" key="7">
    <source>
        <dbReference type="EMBL" id="HJF33968.1"/>
    </source>
</evidence>
<dbReference type="CDD" id="cd06171">
    <property type="entry name" value="Sigma70_r4"/>
    <property type="match status" value="1"/>
</dbReference>
<comment type="caution">
    <text evidence="7">The sequence shown here is derived from an EMBL/GenBank/DDBJ whole genome shotgun (WGS) entry which is preliminary data.</text>
</comment>
<dbReference type="PANTHER" id="PTHR43133">
    <property type="entry name" value="RNA POLYMERASE ECF-TYPE SIGMA FACTO"/>
    <property type="match status" value="1"/>
</dbReference>
<dbReference type="InterPro" id="IPR013324">
    <property type="entry name" value="RNA_pol_sigma_r3/r4-like"/>
</dbReference>
<comment type="similarity">
    <text evidence="1">Belongs to the sigma-70 factor family. ECF subfamily.</text>
</comment>
<evidence type="ECO:0000256" key="1">
    <source>
        <dbReference type="ARBA" id="ARBA00010641"/>
    </source>
</evidence>
<dbReference type="Gene3D" id="1.10.10.10">
    <property type="entry name" value="Winged helix-like DNA-binding domain superfamily/Winged helix DNA-binding domain"/>
    <property type="match status" value="1"/>
</dbReference>
<protein>
    <submittedName>
        <fullName evidence="7">RNA polymerase sigma factor</fullName>
    </submittedName>
</protein>
<dbReference type="GO" id="GO:0006352">
    <property type="term" value="P:DNA-templated transcription initiation"/>
    <property type="evidence" value="ECO:0007669"/>
    <property type="project" value="InterPro"/>
</dbReference>
<dbReference type="GO" id="GO:0016987">
    <property type="term" value="F:sigma factor activity"/>
    <property type="evidence" value="ECO:0007669"/>
    <property type="project" value="UniProtKB-KW"/>
</dbReference>
<reference evidence="7" key="1">
    <citation type="journal article" date="2021" name="PeerJ">
        <title>Extensive microbial diversity within the chicken gut microbiome revealed by metagenomics and culture.</title>
        <authorList>
            <person name="Gilroy R."/>
            <person name="Ravi A."/>
            <person name="Getino M."/>
            <person name="Pursley I."/>
            <person name="Horton D.L."/>
            <person name="Alikhan N.F."/>
            <person name="Baker D."/>
            <person name="Gharbi K."/>
            <person name="Hall N."/>
            <person name="Watson M."/>
            <person name="Adriaenssens E.M."/>
            <person name="Foster-Nyarko E."/>
            <person name="Jarju S."/>
            <person name="Secka A."/>
            <person name="Antonio M."/>
            <person name="Oren A."/>
            <person name="Chaudhuri R.R."/>
            <person name="La Ragione R."/>
            <person name="Hildebrand F."/>
            <person name="Pallen M.J."/>
        </authorList>
    </citation>
    <scope>NUCLEOTIDE SEQUENCE</scope>
    <source>
        <strain evidence="7">CHK171-7178</strain>
    </source>
</reference>
<organism evidence="7 8">
    <name type="scientific">Sporosarcina psychrophila</name>
    <name type="common">Bacillus psychrophilus</name>
    <dbReference type="NCBI Taxonomy" id="1476"/>
    <lineage>
        <taxon>Bacteria</taxon>
        <taxon>Bacillati</taxon>
        <taxon>Bacillota</taxon>
        <taxon>Bacilli</taxon>
        <taxon>Bacillales</taxon>
        <taxon>Caryophanaceae</taxon>
        <taxon>Sporosarcina</taxon>
    </lineage>
</organism>
<gene>
    <name evidence="7" type="ORF">K8V56_19570</name>
</gene>
<evidence type="ECO:0000313" key="8">
    <source>
        <dbReference type="Proteomes" id="UP000698173"/>
    </source>
</evidence>
<dbReference type="SUPFAM" id="SSF88659">
    <property type="entry name" value="Sigma3 and sigma4 domains of RNA polymerase sigma factors"/>
    <property type="match status" value="1"/>
</dbReference>
<feature type="domain" description="RNA polymerase sigma-70 region 2" evidence="5">
    <location>
        <begin position="21"/>
        <end position="87"/>
    </location>
</feature>
<dbReference type="InterPro" id="IPR036388">
    <property type="entry name" value="WH-like_DNA-bd_sf"/>
</dbReference>
<dbReference type="Pfam" id="PF08281">
    <property type="entry name" value="Sigma70_r4_2"/>
    <property type="match status" value="1"/>
</dbReference>
<dbReference type="AlphaFoldDB" id="A0A921G343"/>
<evidence type="ECO:0000256" key="4">
    <source>
        <dbReference type="ARBA" id="ARBA00023163"/>
    </source>
</evidence>